<dbReference type="Proteomes" id="UP000199114">
    <property type="component" value="Unassembled WGS sequence"/>
</dbReference>
<evidence type="ECO:0000313" key="3">
    <source>
        <dbReference type="Proteomes" id="UP000199114"/>
    </source>
</evidence>
<dbReference type="RefSeq" id="WP_090613281.1">
    <property type="nucleotide sequence ID" value="NZ_FOFD01000001.1"/>
</dbReference>
<organism evidence="2 3">
    <name type="scientific">Natrinema salaciae</name>
    <dbReference type="NCBI Taxonomy" id="1186196"/>
    <lineage>
        <taxon>Archaea</taxon>
        <taxon>Methanobacteriati</taxon>
        <taxon>Methanobacteriota</taxon>
        <taxon>Stenosarchaea group</taxon>
        <taxon>Halobacteria</taxon>
        <taxon>Halobacteriales</taxon>
        <taxon>Natrialbaceae</taxon>
        <taxon>Natrinema</taxon>
    </lineage>
</organism>
<proteinExistence type="predicted"/>
<feature type="domain" description="DUF7513" evidence="1">
    <location>
        <begin position="1"/>
        <end position="81"/>
    </location>
</feature>
<dbReference type="AlphaFoldDB" id="A0A1H9B5V5"/>
<sequence>MSLLGKYLKGWTFRADRPSLEVGSEIDVFVAESNGTTGRAYIGDTELLVDGAGPDVVEKQARVRVTEFDETAASGRGEFVEVIGESSYTE</sequence>
<gene>
    <name evidence="2" type="ORF">SAMN04489841_0636</name>
</gene>
<keyword evidence="3" id="KW-1185">Reference proteome</keyword>
<protein>
    <recommendedName>
        <fullName evidence="1">DUF7513 domain-containing protein</fullName>
    </recommendedName>
</protein>
<dbReference type="OrthoDB" id="198699at2157"/>
<accession>A0A1H9B5V5</accession>
<evidence type="ECO:0000259" key="1">
    <source>
        <dbReference type="Pfam" id="PF24353"/>
    </source>
</evidence>
<dbReference type="Pfam" id="PF24353">
    <property type="entry name" value="DUF7513"/>
    <property type="match status" value="1"/>
</dbReference>
<dbReference type="InterPro" id="IPR055935">
    <property type="entry name" value="DUF7513"/>
</dbReference>
<name>A0A1H9B5V5_9EURY</name>
<dbReference type="STRING" id="1186196.SAMN04489841_0636"/>
<reference evidence="3" key="1">
    <citation type="submission" date="2016-10" db="EMBL/GenBank/DDBJ databases">
        <authorList>
            <person name="Varghese N."/>
            <person name="Submissions S."/>
        </authorList>
    </citation>
    <scope>NUCLEOTIDE SEQUENCE [LARGE SCALE GENOMIC DNA]</scope>
    <source>
        <strain evidence="3">DSM 25055</strain>
    </source>
</reference>
<evidence type="ECO:0000313" key="2">
    <source>
        <dbReference type="EMBL" id="SEP84097.1"/>
    </source>
</evidence>
<dbReference type="EMBL" id="FOFD01000001">
    <property type="protein sequence ID" value="SEP84097.1"/>
    <property type="molecule type" value="Genomic_DNA"/>
</dbReference>